<evidence type="ECO:0000313" key="4">
    <source>
        <dbReference type="Proteomes" id="UP000033664"/>
    </source>
</evidence>
<dbReference type="SUPFAM" id="SSF51735">
    <property type="entry name" value="NAD(P)-binding Rossmann-fold domains"/>
    <property type="match status" value="1"/>
</dbReference>
<gene>
    <name evidence="3" type="ORF">TW72_15995</name>
</gene>
<dbReference type="OrthoDB" id="9813518at2"/>
<protein>
    <submittedName>
        <fullName evidence="3">Potassium channel protein</fullName>
    </submittedName>
</protein>
<keyword evidence="3" id="KW-0813">Transport</keyword>
<dbReference type="RefSeq" id="WP_045980269.1">
    <property type="nucleotide sequence ID" value="NZ_JXXY01000016.1"/>
</dbReference>
<feature type="transmembrane region" description="Helical" evidence="1">
    <location>
        <begin position="21"/>
        <end position="42"/>
    </location>
</feature>
<dbReference type="Proteomes" id="UP000033664">
    <property type="component" value="Unassembled WGS sequence"/>
</dbReference>
<feature type="transmembrane region" description="Helical" evidence="1">
    <location>
        <begin position="54"/>
        <end position="71"/>
    </location>
</feature>
<dbReference type="PATRIC" id="fig|151081.8.peg.3146"/>
<feature type="domain" description="Potassium channel" evidence="2">
    <location>
        <begin position="28"/>
        <end position="103"/>
    </location>
</feature>
<organism evidence="3 4">
    <name type="scientific">Pseudoalteromonas ruthenica</name>
    <dbReference type="NCBI Taxonomy" id="151081"/>
    <lineage>
        <taxon>Bacteria</taxon>
        <taxon>Pseudomonadati</taxon>
        <taxon>Pseudomonadota</taxon>
        <taxon>Gammaproteobacteria</taxon>
        <taxon>Alteromonadales</taxon>
        <taxon>Pseudoalteromonadaceae</taxon>
        <taxon>Pseudoalteromonas</taxon>
    </lineage>
</organism>
<keyword evidence="3" id="KW-0406">Ion transport</keyword>
<dbReference type="GeneID" id="58230003"/>
<proteinExistence type="predicted"/>
<dbReference type="InterPro" id="IPR036291">
    <property type="entry name" value="NAD(P)-bd_dom_sf"/>
</dbReference>
<dbReference type="SUPFAM" id="SSF81324">
    <property type="entry name" value="Voltage-gated potassium channels"/>
    <property type="match status" value="1"/>
</dbReference>
<evidence type="ECO:0000256" key="1">
    <source>
        <dbReference type="SAM" id="Phobius"/>
    </source>
</evidence>
<dbReference type="PANTHER" id="PTHR43833:SF9">
    <property type="entry name" value="POTASSIUM CHANNEL PROTEIN YUGO-RELATED"/>
    <property type="match status" value="1"/>
</dbReference>
<feature type="transmembrane region" description="Helical" evidence="1">
    <location>
        <begin position="78"/>
        <end position="97"/>
    </location>
</feature>
<evidence type="ECO:0000313" key="3">
    <source>
        <dbReference type="EMBL" id="KJY96971.1"/>
    </source>
</evidence>
<dbReference type="Gene3D" id="1.10.287.70">
    <property type="match status" value="1"/>
</dbReference>
<dbReference type="AlphaFoldDB" id="A0A0F4PIT5"/>
<dbReference type="Pfam" id="PF07885">
    <property type="entry name" value="Ion_trans_2"/>
    <property type="match status" value="1"/>
</dbReference>
<keyword evidence="1" id="KW-1133">Transmembrane helix</keyword>
<dbReference type="InterPro" id="IPR050721">
    <property type="entry name" value="Trk_Ktr_HKT_K-transport"/>
</dbReference>
<dbReference type="InterPro" id="IPR013099">
    <property type="entry name" value="K_chnl_dom"/>
</dbReference>
<keyword evidence="1" id="KW-0472">Membrane</keyword>
<keyword evidence="1" id="KW-0812">Transmembrane</keyword>
<reference evidence="3 4" key="1">
    <citation type="journal article" date="2015" name="BMC Genomics">
        <title>Genome mining reveals unlocked bioactive potential of marine Gram-negative bacteria.</title>
        <authorList>
            <person name="Machado H."/>
            <person name="Sonnenschein E.C."/>
            <person name="Melchiorsen J."/>
            <person name="Gram L."/>
        </authorList>
    </citation>
    <scope>NUCLEOTIDE SEQUENCE [LARGE SCALE GENOMIC DNA]</scope>
    <source>
        <strain evidence="3 4">S3137</strain>
    </source>
</reference>
<sequence>MPIILKRVLLTIRNHIDQLSWQVVVFVTLAHMALTWVLLSIAGEHALTSANTFFYYYVVTTSTVGYGDFSPTTEMGRLLVALVQIPFGLALFGMLLGKAGQSITHLIRRAMTGEKDVTHFANHIIIFGWHPVRTRKMVRYILADEKRVKREIVLAVTDDMEHPFFSEPDVSFVKLSSYTDEEQLKRVGIATADKIIVEGADDNQSFTTALKISKLVKESAHICAYFDDESKAQMLGEHCANVECSSNRTAEVLVRSMEDPGASRVQQEIMSSLHGDTHFSMMIPNDVGQFTYNDIFTVFKHQYDATILGIAHNRSALDMDLNPPLDYTIQGGDIIHYIAPERVLASEVKWP</sequence>
<dbReference type="eggNOG" id="COG1226">
    <property type="taxonomic scope" value="Bacteria"/>
</dbReference>
<dbReference type="Gene3D" id="3.40.50.720">
    <property type="entry name" value="NAD(P)-binding Rossmann-like Domain"/>
    <property type="match status" value="1"/>
</dbReference>
<dbReference type="EMBL" id="JXXZ01000014">
    <property type="protein sequence ID" value="KJY96971.1"/>
    <property type="molecule type" value="Genomic_DNA"/>
</dbReference>
<accession>A0A0F4PIT5</accession>
<keyword evidence="4" id="KW-1185">Reference proteome</keyword>
<dbReference type="GO" id="GO:0034220">
    <property type="term" value="P:monoatomic ion transmembrane transport"/>
    <property type="evidence" value="ECO:0007669"/>
    <property type="project" value="UniProtKB-KW"/>
</dbReference>
<evidence type="ECO:0000259" key="2">
    <source>
        <dbReference type="Pfam" id="PF07885"/>
    </source>
</evidence>
<comment type="caution">
    <text evidence="3">The sequence shown here is derived from an EMBL/GenBank/DDBJ whole genome shotgun (WGS) entry which is preliminary data.</text>
</comment>
<name>A0A0F4PIT5_9GAMM</name>
<dbReference type="PANTHER" id="PTHR43833">
    <property type="entry name" value="POTASSIUM CHANNEL PROTEIN 2-RELATED-RELATED"/>
    <property type="match status" value="1"/>
</dbReference>
<keyword evidence="3" id="KW-0407">Ion channel</keyword>